<gene>
    <name evidence="2" type="ORF">CC80DRAFT_438097</name>
</gene>
<evidence type="ECO:0000313" key="2">
    <source>
        <dbReference type="EMBL" id="KAF1960852.1"/>
    </source>
</evidence>
<organism evidence="2 3">
    <name type="scientific">Byssothecium circinans</name>
    <dbReference type="NCBI Taxonomy" id="147558"/>
    <lineage>
        <taxon>Eukaryota</taxon>
        <taxon>Fungi</taxon>
        <taxon>Dikarya</taxon>
        <taxon>Ascomycota</taxon>
        <taxon>Pezizomycotina</taxon>
        <taxon>Dothideomycetes</taxon>
        <taxon>Pleosporomycetidae</taxon>
        <taxon>Pleosporales</taxon>
        <taxon>Massarineae</taxon>
        <taxon>Massarinaceae</taxon>
        <taxon>Byssothecium</taxon>
    </lineage>
</organism>
<keyword evidence="2" id="KW-0456">Lyase</keyword>
<keyword evidence="3" id="KW-1185">Reference proteome</keyword>
<dbReference type="Gene3D" id="1.20.200.10">
    <property type="entry name" value="Fumarase/aspartase (Central domain)"/>
    <property type="match status" value="1"/>
</dbReference>
<accession>A0A6A5UAI7</accession>
<dbReference type="Pfam" id="PF00221">
    <property type="entry name" value="Lyase_aromatic"/>
    <property type="match status" value="1"/>
</dbReference>
<dbReference type="PANTHER" id="PTHR10362">
    <property type="entry name" value="HISTIDINE AMMONIA-LYASE"/>
    <property type="match status" value="1"/>
</dbReference>
<dbReference type="InterPro" id="IPR023144">
    <property type="entry name" value="Phe_NH3-lyase_shielding_dom_sf"/>
</dbReference>
<protein>
    <submittedName>
        <fullName evidence="2">Phenylalanine ammonia-lyase-like protein</fullName>
    </submittedName>
</protein>
<proteinExistence type="inferred from homology"/>
<reference evidence="2" key="1">
    <citation type="journal article" date="2020" name="Stud. Mycol.">
        <title>101 Dothideomycetes genomes: a test case for predicting lifestyles and emergence of pathogens.</title>
        <authorList>
            <person name="Haridas S."/>
            <person name="Albert R."/>
            <person name="Binder M."/>
            <person name="Bloem J."/>
            <person name="Labutti K."/>
            <person name="Salamov A."/>
            <person name="Andreopoulos B."/>
            <person name="Baker S."/>
            <person name="Barry K."/>
            <person name="Bills G."/>
            <person name="Bluhm B."/>
            <person name="Cannon C."/>
            <person name="Castanera R."/>
            <person name="Culley D."/>
            <person name="Daum C."/>
            <person name="Ezra D."/>
            <person name="Gonzalez J."/>
            <person name="Henrissat B."/>
            <person name="Kuo A."/>
            <person name="Liang C."/>
            <person name="Lipzen A."/>
            <person name="Lutzoni F."/>
            <person name="Magnuson J."/>
            <person name="Mondo S."/>
            <person name="Nolan M."/>
            <person name="Ohm R."/>
            <person name="Pangilinan J."/>
            <person name="Park H.-J."/>
            <person name="Ramirez L."/>
            <person name="Alfaro M."/>
            <person name="Sun H."/>
            <person name="Tritt A."/>
            <person name="Yoshinaga Y."/>
            <person name="Zwiers L.-H."/>
            <person name="Turgeon B."/>
            <person name="Goodwin S."/>
            <person name="Spatafora J."/>
            <person name="Crous P."/>
            <person name="Grigoriev I."/>
        </authorList>
    </citation>
    <scope>NUCLEOTIDE SEQUENCE</scope>
    <source>
        <strain evidence="2">CBS 675.92</strain>
    </source>
</reference>
<dbReference type="GO" id="GO:0016829">
    <property type="term" value="F:lyase activity"/>
    <property type="evidence" value="ECO:0007669"/>
    <property type="project" value="UniProtKB-KW"/>
</dbReference>
<evidence type="ECO:0000313" key="3">
    <source>
        <dbReference type="Proteomes" id="UP000800035"/>
    </source>
</evidence>
<dbReference type="OrthoDB" id="10051290at2759"/>
<dbReference type="InterPro" id="IPR001106">
    <property type="entry name" value="Aromatic_Lyase"/>
</dbReference>
<dbReference type="Gene3D" id="1.10.275.10">
    <property type="entry name" value="Fumarase/aspartase (N-terminal domain)"/>
    <property type="match status" value="1"/>
</dbReference>
<dbReference type="CDD" id="cd00332">
    <property type="entry name" value="PAL-HAL"/>
    <property type="match status" value="1"/>
</dbReference>
<dbReference type="Proteomes" id="UP000800035">
    <property type="component" value="Unassembled WGS sequence"/>
</dbReference>
<dbReference type="EMBL" id="ML976982">
    <property type="protein sequence ID" value="KAF1960852.1"/>
    <property type="molecule type" value="Genomic_DNA"/>
</dbReference>
<dbReference type="InterPro" id="IPR024083">
    <property type="entry name" value="Fumarase/histidase_N"/>
</dbReference>
<dbReference type="Gene3D" id="1.10.274.20">
    <property type="entry name" value="Phenylalanine ammonia-lyase 1, domain 3"/>
    <property type="match status" value="1"/>
</dbReference>
<comment type="similarity">
    <text evidence="1">Belongs to the PAL/histidase family.</text>
</comment>
<dbReference type="SUPFAM" id="SSF48557">
    <property type="entry name" value="L-aspartase-like"/>
    <property type="match status" value="1"/>
</dbReference>
<dbReference type="AlphaFoldDB" id="A0A6A5UAI7"/>
<sequence>MAAGEFSRFLISHWRELHEKLRSHDEEIVVDGKSLSLAAVVACARYGQDVVISEETIEAVRRHTEKVFGQLRDGEVMSGRHSSWGSGAPIRTLAIEQLQRSIVRDGHFSILSGETDFDISHATRTFSSAIPLSDPIEATSMPESWVRATLLIRANTLAYPNSGVRPVLLEKLAQLLNFDVIPRIPLRGSNSGVGDFSPLTYVGGVLQGKPAVQAWIGDRIQGGRKLIPGDEALGYAEMEPIDLRAKDGLALVAGTSPSSGVACLAIHEAICLAAMSTVLTAMSAEALCASNSSFHPLHGELRPHPGQRECATLILSFVRGSKLVSDEAQANEFMQRADRYSVRTSAQWMGPVIEDLQLAHTQLSTEINSSVDNPIIDEAGKMLHGGNFQAKSVASAMEKARQGCQSLGQMLFAQCTELINPATNKGLPAHLVVDEPSQSGLFKGTDILISALQAELGFLSNPVSSHVQFAEGGYQAINSLALISARYTLTAVDVLTQLAAAHLIALCQALDLRALHIQFLYTLAPKFKVLTRRCLGECCEQLSPGGEGGGSGSEVAYDLWVQLSEQMSRTMDMDSRQRFEAAMDHLQTRLLREVPSTQQSLELVQQWNSDCVNEASQVYGTVRTRYLAAPDATPILGKATKRMYKYVRETLEVPFVGSDYLASAEWDDGTSHSSKYKYRSMGAMISAVYEAMRNGALYSVVVDCFEHV</sequence>
<dbReference type="InterPro" id="IPR008948">
    <property type="entry name" value="L-Aspartase-like"/>
</dbReference>
<name>A0A6A5UAI7_9PLEO</name>
<evidence type="ECO:0000256" key="1">
    <source>
        <dbReference type="ARBA" id="ARBA00007238"/>
    </source>
</evidence>